<dbReference type="EMBL" id="JADIKK010000008">
    <property type="protein sequence ID" value="MFK2876947.1"/>
    <property type="molecule type" value="Genomic_DNA"/>
</dbReference>
<name>A0ABW8J4F2_9GAMM</name>
<evidence type="ECO:0000313" key="2">
    <source>
        <dbReference type="Proteomes" id="UP001620339"/>
    </source>
</evidence>
<dbReference type="Proteomes" id="UP001620339">
    <property type="component" value="Unassembled WGS sequence"/>
</dbReference>
<evidence type="ECO:0000313" key="1">
    <source>
        <dbReference type="EMBL" id="MFK2876947.1"/>
    </source>
</evidence>
<sequence length="91" mass="9996">MSTKHISQREARALKRRVAQLEAAEDRRRNCYAFDWPGGTHIGSLSADAASLAKVDIARRLKHAVVCTAVNGIIQLYALPISTKAYEEAMG</sequence>
<organism evidence="1 2">
    <name type="scientific">Rhodanobacter hydrolyticus</name>
    <dbReference type="NCBI Taxonomy" id="2250595"/>
    <lineage>
        <taxon>Bacteria</taxon>
        <taxon>Pseudomonadati</taxon>
        <taxon>Pseudomonadota</taxon>
        <taxon>Gammaproteobacteria</taxon>
        <taxon>Lysobacterales</taxon>
        <taxon>Rhodanobacteraceae</taxon>
        <taxon>Rhodanobacter</taxon>
    </lineage>
</organism>
<comment type="caution">
    <text evidence="1">The sequence shown here is derived from an EMBL/GenBank/DDBJ whole genome shotgun (WGS) entry which is preliminary data.</text>
</comment>
<keyword evidence="2" id="KW-1185">Reference proteome</keyword>
<protein>
    <submittedName>
        <fullName evidence="1">Uncharacterized protein</fullName>
    </submittedName>
</protein>
<reference evidence="1 2" key="1">
    <citation type="submission" date="2020-10" db="EMBL/GenBank/DDBJ databases">
        <title>Phylogeny of dyella-like bacteria.</title>
        <authorList>
            <person name="Fu J."/>
        </authorList>
    </citation>
    <scope>NUCLEOTIDE SEQUENCE [LARGE SCALE GENOMIC DNA]</scope>
    <source>
        <strain evidence="1 2">KACC 19113</strain>
    </source>
</reference>
<gene>
    <name evidence="1" type="ORF">ISP25_07705</name>
</gene>
<proteinExistence type="predicted"/>
<accession>A0ABW8J4F2</accession>
<dbReference type="RefSeq" id="WP_404612988.1">
    <property type="nucleotide sequence ID" value="NZ_JADIKK010000008.1"/>
</dbReference>